<dbReference type="Proteomes" id="UP001642484">
    <property type="component" value="Unassembled WGS sequence"/>
</dbReference>
<dbReference type="InterPro" id="IPR041698">
    <property type="entry name" value="Methyltransf_25"/>
</dbReference>
<dbReference type="CDD" id="cd02440">
    <property type="entry name" value="AdoMet_MTases"/>
    <property type="match status" value="1"/>
</dbReference>
<evidence type="ECO:0000259" key="6">
    <source>
        <dbReference type="Pfam" id="PF13649"/>
    </source>
</evidence>
<evidence type="ECO:0000256" key="4">
    <source>
        <dbReference type="ARBA" id="ARBA00022777"/>
    </source>
</evidence>
<dbReference type="Pfam" id="PF13649">
    <property type="entry name" value="Methyltransf_25"/>
    <property type="match status" value="1"/>
</dbReference>
<protein>
    <recommendedName>
        <fullName evidence="6">Methyltransferase domain-containing protein</fullName>
    </recommendedName>
</protein>
<organism evidence="7 8">
    <name type="scientific">Durusdinium trenchii</name>
    <dbReference type="NCBI Taxonomy" id="1381693"/>
    <lineage>
        <taxon>Eukaryota</taxon>
        <taxon>Sar</taxon>
        <taxon>Alveolata</taxon>
        <taxon>Dinophyceae</taxon>
        <taxon>Suessiales</taxon>
        <taxon>Symbiodiniaceae</taxon>
        <taxon>Durusdinium</taxon>
    </lineage>
</organism>
<evidence type="ECO:0000313" key="7">
    <source>
        <dbReference type="EMBL" id="CAK9034266.1"/>
    </source>
</evidence>
<name>A0ABP0L646_9DINO</name>
<dbReference type="SUPFAM" id="SSF53335">
    <property type="entry name" value="S-adenosyl-L-methionine-dependent methyltransferases"/>
    <property type="match status" value="1"/>
</dbReference>
<keyword evidence="3" id="KW-0547">Nucleotide-binding</keyword>
<keyword evidence="5" id="KW-0732">Signal</keyword>
<dbReference type="InterPro" id="IPR029063">
    <property type="entry name" value="SAM-dependent_MTases_sf"/>
</dbReference>
<evidence type="ECO:0000313" key="8">
    <source>
        <dbReference type="Proteomes" id="UP001642484"/>
    </source>
</evidence>
<proteinExistence type="predicted"/>
<keyword evidence="2" id="KW-0808">Transferase</keyword>
<evidence type="ECO:0000256" key="1">
    <source>
        <dbReference type="ARBA" id="ARBA00022527"/>
    </source>
</evidence>
<accession>A0ABP0L646</accession>
<dbReference type="Pfam" id="PF03618">
    <property type="entry name" value="Kinase-PPPase"/>
    <property type="match status" value="1"/>
</dbReference>
<evidence type="ECO:0000256" key="5">
    <source>
        <dbReference type="SAM" id="SignalP"/>
    </source>
</evidence>
<keyword evidence="4" id="KW-0418">Kinase</keyword>
<dbReference type="Gene3D" id="3.40.50.150">
    <property type="entry name" value="Vaccinia Virus protein VP39"/>
    <property type="match status" value="1"/>
</dbReference>
<gene>
    <name evidence="7" type="ORF">CCMP2556_LOCUS19412</name>
</gene>
<dbReference type="InterPro" id="IPR005177">
    <property type="entry name" value="Kinase-pyrophosphorylase"/>
</dbReference>
<dbReference type="EMBL" id="CAXAMN010011113">
    <property type="protein sequence ID" value="CAK9034266.1"/>
    <property type="molecule type" value="Genomic_DNA"/>
</dbReference>
<reference evidence="7 8" key="1">
    <citation type="submission" date="2024-02" db="EMBL/GenBank/DDBJ databases">
        <authorList>
            <person name="Chen Y."/>
            <person name="Shah S."/>
            <person name="Dougan E. K."/>
            <person name="Thang M."/>
            <person name="Chan C."/>
        </authorList>
    </citation>
    <scope>NUCLEOTIDE SEQUENCE [LARGE SCALE GENOMIC DNA]</scope>
</reference>
<keyword evidence="1" id="KW-0723">Serine/threonine-protein kinase</keyword>
<feature type="chain" id="PRO_5046453476" description="Methyltransferase domain-containing protein" evidence="5">
    <location>
        <begin position="19"/>
        <end position="620"/>
    </location>
</feature>
<comment type="caution">
    <text evidence="7">The sequence shown here is derived from an EMBL/GenBank/DDBJ whole genome shotgun (WGS) entry which is preliminary data.</text>
</comment>
<feature type="domain" description="Methyltransferase" evidence="6">
    <location>
        <begin position="291"/>
        <end position="350"/>
    </location>
</feature>
<feature type="signal peptide" evidence="5">
    <location>
        <begin position="1"/>
        <end position="18"/>
    </location>
</feature>
<sequence>MRLGALLTLGVTWPLLFATPKLGLVKRAVESGDVEILRPLPRDLLLQLRQELRHERRFTLADRVLELLRPQLEAEELWVEDGQDGRTRLVPHPRARKAADAHGASASKAARQSAQEALQRSLWADTEEDARAAGLDASMGVRGHLKELPSWDEALKGRQAADLALSLSLAGSEDLQLFEDLASISERELRSRTWRSLVSVQQMIERLATAGYRQQDFPGLFEAALSTLESLGCRPSSNLRDLRAGNFSLHSPRPLVWLYRHATRQGRRCIPPASSKVHEELARLNNRCPLVLDLGCGFGAAALGLADEFAVLGVDASAHCIGYAKALAQRWQLAKKVSFVQCAAEEALAAAKDFGGEMEWILISFPTPFAAPADSRLCMETFTSGNSHLPEHVDSAEFMANVKMLEEARQCLLTHGGDGKLLIQSNVEDMAVTLRGLAEANGWEAVTDGSLGPEVHHVQAPEWQSRRQKQWQRHSGHRAAGAGWTETEAHYIAESLPIHRFALRPAAALNISPYDTLPPELFTVEPHKVALITVEEERLLRLRQSRKNEMTARNMPMLLEDDYTSPERVRQDLELTKELQQQNSHWPEAVDMTYLSPEESASLLIRQVKQGKAAMRLSAK</sequence>
<evidence type="ECO:0000256" key="3">
    <source>
        <dbReference type="ARBA" id="ARBA00022741"/>
    </source>
</evidence>
<evidence type="ECO:0000256" key="2">
    <source>
        <dbReference type="ARBA" id="ARBA00022679"/>
    </source>
</evidence>
<keyword evidence="8" id="KW-1185">Reference proteome</keyword>